<evidence type="ECO:0000256" key="3">
    <source>
        <dbReference type="ARBA" id="ARBA00012466"/>
    </source>
</evidence>
<dbReference type="EMBL" id="CACRUO010000062">
    <property type="protein sequence ID" value="VYU51871.1"/>
    <property type="molecule type" value="Genomic_DNA"/>
</dbReference>
<dbReference type="GO" id="GO:0016755">
    <property type="term" value="F:aminoacyltransferase activity"/>
    <property type="evidence" value="ECO:0007669"/>
    <property type="project" value="InterPro"/>
</dbReference>
<gene>
    <name evidence="15" type="primary">femA_3</name>
    <name evidence="15" type="ORF">SSLFYP27_02501</name>
</gene>
<comment type="similarity">
    <text evidence="2">Belongs to the FemABX family.</text>
</comment>
<dbReference type="InterPro" id="IPR010978">
    <property type="entry name" value="tRNA-bd_arm"/>
</dbReference>
<dbReference type="InterPro" id="IPR003447">
    <property type="entry name" value="FEMABX"/>
</dbReference>
<dbReference type="InterPro" id="IPR050644">
    <property type="entry name" value="PG_Glycine_Bridge_Synth"/>
</dbReference>
<keyword evidence="6 15" id="KW-0808">Transferase</keyword>
<dbReference type="AlphaFoldDB" id="A0A6N3FIH1"/>
<evidence type="ECO:0000256" key="13">
    <source>
        <dbReference type="ARBA" id="ARBA00047483"/>
    </source>
</evidence>
<evidence type="ECO:0000256" key="8">
    <source>
        <dbReference type="ARBA" id="ARBA00022984"/>
    </source>
</evidence>
<keyword evidence="14" id="KW-0175">Coiled coil</keyword>
<comment type="subcellular location">
    <subcellularLocation>
        <location evidence="1">Cytoplasm</location>
    </subcellularLocation>
</comment>
<evidence type="ECO:0000256" key="6">
    <source>
        <dbReference type="ARBA" id="ARBA00022679"/>
    </source>
</evidence>
<reference evidence="15" key="1">
    <citation type="submission" date="2019-11" db="EMBL/GenBank/DDBJ databases">
        <authorList>
            <person name="Feng L."/>
        </authorList>
    </citation>
    <scope>NUCLEOTIDE SEQUENCE</scope>
    <source>
        <strain evidence="15">SsimulansLFYP27</strain>
    </source>
</reference>
<keyword evidence="7" id="KW-0133">Cell shape</keyword>
<dbReference type="EC" id="2.3.2.17" evidence="3"/>
<dbReference type="GO" id="GO:0005737">
    <property type="term" value="C:cytoplasm"/>
    <property type="evidence" value="ECO:0007669"/>
    <property type="project" value="UniProtKB-SubCell"/>
</dbReference>
<dbReference type="GO" id="GO:0009252">
    <property type="term" value="P:peptidoglycan biosynthetic process"/>
    <property type="evidence" value="ECO:0007669"/>
    <property type="project" value="UniProtKB-KW"/>
</dbReference>
<sequence length="418" mass="49495">MYFTNLTEAEFENYTKQHFSHYTQSVKHYHNRNKTQHDVHIVGVKDNQNEVIAACLLTEARSMRFFKYFYTHRGPVMDYKNAELVKYFFAALTLYLRKQKGIYVLVDPYVLESIRETDGEIIEQFDNHQLIQTLEKLGYKHQGYSTGYSSMSQIRWLSVLDLKGKSETQLLNEMDYQTRRNIKKTYEMGVQVRTLSIDETPLFFELFKMAEEKHGFTFRGLDYFKQMQKIYGHRGFLKLAYVDLHTYLKELKEKHAQLQSDLDEVNEKLNESPNSKKSKSRANQLQQQFNSNERKIKETQAMIEKNGNILNLAAALYLYNEHEVYYLSSGSNPQYNAFMGAYRLQWEMIKFAKKKGIDRYNFYGITGDFSDNAEDYGVQKFKEGFNAHVEEYIGDFIKPLRPMLYKLSLLLDKLKNRE</sequence>
<keyword evidence="8" id="KW-0573">Peptidoglycan synthesis</keyword>
<evidence type="ECO:0000256" key="11">
    <source>
        <dbReference type="ARBA" id="ARBA00030706"/>
    </source>
</evidence>
<keyword evidence="10" id="KW-0961">Cell wall biogenesis/degradation</keyword>
<dbReference type="SUPFAM" id="SSF46589">
    <property type="entry name" value="tRNA-binding arm"/>
    <property type="match status" value="1"/>
</dbReference>
<evidence type="ECO:0000256" key="14">
    <source>
        <dbReference type="SAM" id="Coils"/>
    </source>
</evidence>
<evidence type="ECO:0000256" key="2">
    <source>
        <dbReference type="ARBA" id="ARBA00009943"/>
    </source>
</evidence>
<organism evidence="15">
    <name type="scientific">Staphylococcus simulans</name>
    <dbReference type="NCBI Taxonomy" id="1286"/>
    <lineage>
        <taxon>Bacteria</taxon>
        <taxon>Bacillati</taxon>
        <taxon>Bacillota</taxon>
        <taxon>Bacilli</taxon>
        <taxon>Bacillales</taxon>
        <taxon>Staphylococcaceae</taxon>
        <taxon>Staphylococcus</taxon>
    </lineage>
</organism>
<evidence type="ECO:0000256" key="9">
    <source>
        <dbReference type="ARBA" id="ARBA00023315"/>
    </source>
</evidence>
<evidence type="ECO:0000256" key="5">
    <source>
        <dbReference type="ARBA" id="ARBA00022490"/>
    </source>
</evidence>
<dbReference type="GO" id="GO:0008360">
    <property type="term" value="P:regulation of cell shape"/>
    <property type="evidence" value="ECO:0007669"/>
    <property type="project" value="UniProtKB-KW"/>
</dbReference>
<keyword evidence="5" id="KW-0963">Cytoplasm</keyword>
<evidence type="ECO:0000313" key="15">
    <source>
        <dbReference type="EMBL" id="VYU51871.1"/>
    </source>
</evidence>
<comment type="catalytic activity">
    <reaction evidence="13">
        <text>beta-D-GlcNAc-(1-&gt;4)-Mur2Ac(oyl-L-Ala-D-isoglutaminyl-L-Lys-(N(6)-Gly)-D-Ala-D-Ala)-di-trans,octa-cis-undecaprenyl diphosphate + 2 glycyl-tRNA(Gly) = MurNAc-L-Ala-D-isoglutaminyl-L-Lys-(N(6)-tri-Gly)-D-Ala-D-Ala-diphospho-di-trans,octa-cis-undecaprenyl-GlcNAc + 2 tRNA(Gly) + 2 H(+)</text>
        <dbReference type="Rhea" id="RHEA:30439"/>
        <dbReference type="Rhea" id="RHEA-COMP:9664"/>
        <dbReference type="Rhea" id="RHEA-COMP:9683"/>
        <dbReference type="ChEBI" id="CHEBI:15378"/>
        <dbReference type="ChEBI" id="CHEBI:62234"/>
        <dbReference type="ChEBI" id="CHEBI:62235"/>
        <dbReference type="ChEBI" id="CHEBI:78442"/>
        <dbReference type="ChEBI" id="CHEBI:78522"/>
        <dbReference type="EC" id="2.3.2.17"/>
    </reaction>
</comment>
<name>A0A6N3FIH1_STASI</name>
<dbReference type="InterPro" id="IPR016181">
    <property type="entry name" value="Acyl_CoA_acyltransferase"/>
</dbReference>
<dbReference type="PANTHER" id="PTHR36174:SF2">
    <property type="entry name" value="AMINOACYLTRANSFERASE FEMA"/>
    <property type="match status" value="1"/>
</dbReference>
<evidence type="ECO:0000256" key="7">
    <source>
        <dbReference type="ARBA" id="ARBA00022960"/>
    </source>
</evidence>
<evidence type="ECO:0000256" key="10">
    <source>
        <dbReference type="ARBA" id="ARBA00023316"/>
    </source>
</evidence>
<feature type="coiled-coil region" evidence="14">
    <location>
        <begin position="248"/>
        <end position="302"/>
    </location>
</feature>
<dbReference type="PROSITE" id="PS51191">
    <property type="entry name" value="FEMABX"/>
    <property type="match status" value="1"/>
</dbReference>
<dbReference type="GO" id="GO:0000166">
    <property type="term" value="F:nucleotide binding"/>
    <property type="evidence" value="ECO:0007669"/>
    <property type="project" value="InterPro"/>
</dbReference>
<dbReference type="RefSeq" id="WP_156667034.1">
    <property type="nucleotide sequence ID" value="NZ_CACRUO010000062.1"/>
</dbReference>
<evidence type="ECO:0000256" key="12">
    <source>
        <dbReference type="ARBA" id="ARBA00032233"/>
    </source>
</evidence>
<accession>A0A6N3FIH1</accession>
<dbReference type="GO" id="GO:0071555">
    <property type="term" value="P:cell wall organization"/>
    <property type="evidence" value="ECO:0007669"/>
    <property type="project" value="UniProtKB-KW"/>
</dbReference>
<dbReference type="Gene3D" id="1.20.58.90">
    <property type="match status" value="1"/>
</dbReference>
<dbReference type="Pfam" id="PF02388">
    <property type="entry name" value="FemAB"/>
    <property type="match status" value="1"/>
</dbReference>
<proteinExistence type="inferred from homology"/>
<keyword evidence="9 15" id="KW-0012">Acyltransferase</keyword>
<dbReference type="PANTHER" id="PTHR36174">
    <property type="entry name" value="LIPID II:GLYCINE GLYCYLTRANSFERASE"/>
    <property type="match status" value="1"/>
</dbReference>
<dbReference type="SUPFAM" id="SSF55729">
    <property type="entry name" value="Acyl-CoA N-acyltransferases (Nat)"/>
    <property type="match status" value="2"/>
</dbReference>
<evidence type="ECO:0000256" key="4">
    <source>
        <dbReference type="ARBA" id="ARBA00016236"/>
    </source>
</evidence>
<dbReference type="Gene3D" id="3.40.630.30">
    <property type="match status" value="2"/>
</dbReference>
<protein>
    <recommendedName>
        <fullName evidence="4">Aminoacyltransferase FemA</fullName>
        <ecNumber evidence="3">2.3.2.17</ecNumber>
    </recommendedName>
    <alternativeName>
        <fullName evidence="12">Factor essential for expression of methicillin resistance A</fullName>
    </alternativeName>
    <alternativeName>
        <fullName evidence="11">N-acetylmuramoyl-L-alanyl-D-glutamyl-L-lysyl-(N6-glycyl)-D-alanyl-D-alanine-diphosphoundecaprenyl-N-acetylglucosamine:glycine glycyltransferase</fullName>
    </alternativeName>
</protein>
<evidence type="ECO:0000256" key="1">
    <source>
        <dbReference type="ARBA" id="ARBA00004496"/>
    </source>
</evidence>